<dbReference type="PANTHER" id="PTHR30061:SF50">
    <property type="entry name" value="MALTOSE_MALTODEXTRIN-BINDING PERIPLASMIC PROTEIN"/>
    <property type="match status" value="1"/>
</dbReference>
<dbReference type="Proteomes" id="UP000078272">
    <property type="component" value="Unassembled WGS sequence"/>
</dbReference>
<dbReference type="Pfam" id="PF01547">
    <property type="entry name" value="SBP_bac_1"/>
    <property type="match status" value="1"/>
</dbReference>
<evidence type="ECO:0000256" key="5">
    <source>
        <dbReference type="SAM" id="SignalP"/>
    </source>
</evidence>
<dbReference type="PATRIC" id="fig|401562.3.peg.3780"/>
<dbReference type="OrthoDB" id="9811951at2"/>
<protein>
    <submittedName>
        <fullName evidence="6">ABC transporter substrate-binding protein</fullName>
    </submittedName>
</protein>
<evidence type="ECO:0000256" key="4">
    <source>
        <dbReference type="ARBA" id="ARBA00022764"/>
    </source>
</evidence>
<dbReference type="EMBL" id="LDPZ01000052">
    <property type="protein sequence ID" value="KTQ85879.1"/>
    <property type="molecule type" value="Genomic_DNA"/>
</dbReference>
<dbReference type="GO" id="GO:1901982">
    <property type="term" value="F:maltose binding"/>
    <property type="evidence" value="ECO:0007669"/>
    <property type="project" value="TreeGrafter"/>
</dbReference>
<keyword evidence="2" id="KW-0813">Transport</keyword>
<feature type="signal peptide" evidence="5">
    <location>
        <begin position="1"/>
        <end position="22"/>
    </location>
</feature>
<dbReference type="RefSeq" id="WP_058636244.1">
    <property type="nucleotide sequence ID" value="NZ_LDPZ01000052.1"/>
</dbReference>
<evidence type="ECO:0000256" key="1">
    <source>
        <dbReference type="ARBA" id="ARBA00008520"/>
    </source>
</evidence>
<dbReference type="GO" id="GO:0015768">
    <property type="term" value="P:maltose transport"/>
    <property type="evidence" value="ECO:0007669"/>
    <property type="project" value="TreeGrafter"/>
</dbReference>
<dbReference type="InterPro" id="IPR006059">
    <property type="entry name" value="SBP"/>
</dbReference>
<evidence type="ECO:0000256" key="2">
    <source>
        <dbReference type="ARBA" id="ARBA00022448"/>
    </source>
</evidence>
<dbReference type="AlphaFoldDB" id="A0A175R496"/>
<dbReference type="PANTHER" id="PTHR30061">
    <property type="entry name" value="MALTOSE-BINDING PERIPLASMIC PROTEIN"/>
    <property type="match status" value="1"/>
</dbReference>
<gene>
    <name evidence="6" type="ORF">NS226_18410</name>
</gene>
<evidence type="ECO:0000313" key="6">
    <source>
        <dbReference type="EMBL" id="KTQ85879.1"/>
    </source>
</evidence>
<organism evidence="6 7">
    <name type="scientific">Aureimonas ureilytica</name>
    <dbReference type="NCBI Taxonomy" id="401562"/>
    <lineage>
        <taxon>Bacteria</taxon>
        <taxon>Pseudomonadati</taxon>
        <taxon>Pseudomonadota</taxon>
        <taxon>Alphaproteobacteria</taxon>
        <taxon>Hyphomicrobiales</taxon>
        <taxon>Aurantimonadaceae</taxon>
        <taxon>Aureimonas</taxon>
    </lineage>
</organism>
<dbReference type="GO" id="GO:0042956">
    <property type="term" value="P:maltodextrin transmembrane transport"/>
    <property type="evidence" value="ECO:0007669"/>
    <property type="project" value="TreeGrafter"/>
</dbReference>
<comment type="caution">
    <text evidence="6">The sequence shown here is derived from an EMBL/GenBank/DDBJ whole genome shotgun (WGS) entry which is preliminary data.</text>
</comment>
<keyword evidence="3 5" id="KW-0732">Signal</keyword>
<reference evidence="6 7" key="1">
    <citation type="journal article" date="2016" name="Front. Microbiol.">
        <title>Genomic Resource of Rice Seed Associated Bacteria.</title>
        <authorList>
            <person name="Midha S."/>
            <person name="Bansal K."/>
            <person name="Sharma S."/>
            <person name="Kumar N."/>
            <person name="Patil P.P."/>
            <person name="Chaudhry V."/>
            <person name="Patil P.B."/>
        </authorList>
    </citation>
    <scope>NUCLEOTIDE SEQUENCE [LARGE SCALE GENOMIC DNA]</scope>
    <source>
        <strain evidence="6 7">NS226</strain>
    </source>
</reference>
<proteinExistence type="inferred from homology"/>
<comment type="similarity">
    <text evidence="1">Belongs to the bacterial solute-binding protein 1 family.</text>
</comment>
<evidence type="ECO:0000313" key="7">
    <source>
        <dbReference type="Proteomes" id="UP000078272"/>
    </source>
</evidence>
<evidence type="ECO:0000256" key="3">
    <source>
        <dbReference type="ARBA" id="ARBA00022729"/>
    </source>
</evidence>
<dbReference type="Gene3D" id="3.40.190.10">
    <property type="entry name" value="Periplasmic binding protein-like II"/>
    <property type="match status" value="2"/>
</dbReference>
<sequence length="419" mass="45053">MLKAFAAGLIAATILGNAGAHAETLSIALGSVGRDVDEMRGQLDAFEKASGHKVTIVTMPASTTDQFGQYRLWLSAGNKDVDVYRTDVIWAPQLAANLVDLSGPMKDVIGQHLPAVIQSQTVDGKLVAMPLFADAPALYYRKDLLEKHGRQVPKTWAELTETAKFVQDAERQGGNAQMNGFVFQGAAYEGLTCDALEWIASNGGGQIVSPEGEITVNNPKAAAALDMAHGWVGTIAPQGVLGYMEEESRGVWQTGNAVFMRNWPYAYPLGNAADSPIKGKFDAVPLPAGEGGQSAACLGGWNLAISQYSEHKDAAIELVKFLTSAEAQKSRALGTARLPTIPSLYEDPEIVAQQPLVAKWKSVFENATPRPSAPTKAKYNEVSQQFWTAANKTLAGQGDGATNLQDLERQLRRLKRNAW</sequence>
<dbReference type="SUPFAM" id="SSF53850">
    <property type="entry name" value="Periplasmic binding protein-like II"/>
    <property type="match status" value="1"/>
</dbReference>
<dbReference type="CDD" id="cd14750">
    <property type="entry name" value="PBP2_TMBP"/>
    <property type="match status" value="1"/>
</dbReference>
<name>A0A175R496_9HYPH</name>
<keyword evidence="4" id="KW-0574">Periplasm</keyword>
<accession>A0A175R496</accession>
<dbReference type="GO" id="GO:0055052">
    <property type="term" value="C:ATP-binding cassette (ABC) transporter complex, substrate-binding subunit-containing"/>
    <property type="evidence" value="ECO:0007669"/>
    <property type="project" value="TreeGrafter"/>
</dbReference>
<feature type="chain" id="PRO_5008041675" evidence="5">
    <location>
        <begin position="23"/>
        <end position="419"/>
    </location>
</feature>
<dbReference type="STRING" id="401562.NS365_02525"/>